<evidence type="ECO:0000313" key="2">
    <source>
        <dbReference type="Proteomes" id="UP000254124"/>
    </source>
</evidence>
<accession>A0A379S9V2</accession>
<protein>
    <submittedName>
        <fullName evidence="1">DnaK suppressor protein</fullName>
    </submittedName>
</protein>
<dbReference type="InterPro" id="IPR037187">
    <property type="entry name" value="DnaK_N"/>
</dbReference>
<dbReference type="EMBL" id="UGWZ01000001">
    <property type="protein sequence ID" value="SUG16735.1"/>
    <property type="molecule type" value="Genomic_DNA"/>
</dbReference>
<reference evidence="1 2" key="1">
    <citation type="submission" date="2018-06" db="EMBL/GenBank/DDBJ databases">
        <authorList>
            <consortium name="Pathogen Informatics"/>
            <person name="Doyle S."/>
        </authorList>
    </citation>
    <scope>NUCLEOTIDE SEQUENCE [LARGE SCALE GENOMIC DNA]</scope>
    <source>
        <strain evidence="1 2">NCTC7295</strain>
    </source>
</reference>
<name>A0A379S9V2_SALER</name>
<proteinExistence type="predicted"/>
<gene>
    <name evidence="1" type="primary">dksA_1</name>
    <name evidence="1" type="ORF">NCTC7295_04461</name>
</gene>
<dbReference type="AlphaFoldDB" id="A0A379S9V2"/>
<dbReference type="Proteomes" id="UP000254124">
    <property type="component" value="Unassembled WGS sequence"/>
</dbReference>
<sequence length="48" mass="5480">MQEGQNRKTSSLSILAIAGVEPYQEKPGEEYMNEAQLSHFKRILEAWA</sequence>
<evidence type="ECO:0000313" key="1">
    <source>
        <dbReference type="EMBL" id="SUG16735.1"/>
    </source>
</evidence>
<dbReference type="Gene3D" id="1.20.120.910">
    <property type="entry name" value="DksA, coiled-coil domain"/>
    <property type="match status" value="1"/>
</dbReference>
<dbReference type="SUPFAM" id="SSF109635">
    <property type="entry name" value="DnaK suppressor protein DksA, alpha-hairpin domain"/>
    <property type="match status" value="1"/>
</dbReference>
<organism evidence="1 2">
    <name type="scientific">Salmonella enterica subsp. arizonae</name>
    <dbReference type="NCBI Taxonomy" id="59203"/>
    <lineage>
        <taxon>Bacteria</taxon>
        <taxon>Pseudomonadati</taxon>
        <taxon>Pseudomonadota</taxon>
        <taxon>Gammaproteobacteria</taxon>
        <taxon>Enterobacterales</taxon>
        <taxon>Enterobacteriaceae</taxon>
        <taxon>Salmonella</taxon>
    </lineage>
</organism>